<feature type="compositionally biased region" description="Polar residues" evidence="1">
    <location>
        <begin position="55"/>
        <end position="65"/>
    </location>
</feature>
<evidence type="ECO:0000313" key="4">
    <source>
        <dbReference type="Proteomes" id="UP000234505"/>
    </source>
</evidence>
<accession>A0A1Q8Z2G6</accession>
<evidence type="ECO:0000313" key="2">
    <source>
        <dbReference type="EMBL" id="PLL15501.1"/>
    </source>
</evidence>
<dbReference type="Proteomes" id="UP000234661">
    <property type="component" value="Unassembled WGS sequence"/>
</dbReference>
<evidence type="ECO:0000256" key="1">
    <source>
        <dbReference type="SAM" id="MobiDB-lite"/>
    </source>
</evidence>
<dbReference type="AlphaFoldDB" id="A0A1Q8Z2G6"/>
<evidence type="ECO:0000313" key="3">
    <source>
        <dbReference type="EMBL" id="PLM56225.1"/>
    </source>
</evidence>
<comment type="caution">
    <text evidence="3">The sequence shown here is derived from an EMBL/GenBank/DDBJ whole genome shotgun (WGS) entry which is preliminary data.</text>
</comment>
<name>A0A1Q8Z2G6_9ENTR</name>
<sequence length="65" mass="7022">MSNLQADTVTCLCFDRVKSWGCHLCSFFGGDSHAPGPSNCERRRAEKRGGKHISHSTTGKTLSPG</sequence>
<organism evidence="3 5">
    <name type="scientific">Klebsiella michiganensis</name>
    <dbReference type="NCBI Taxonomy" id="1134687"/>
    <lineage>
        <taxon>Bacteria</taxon>
        <taxon>Pseudomonadati</taxon>
        <taxon>Pseudomonadota</taxon>
        <taxon>Gammaproteobacteria</taxon>
        <taxon>Enterobacterales</taxon>
        <taxon>Enterobacteriaceae</taxon>
        <taxon>Klebsiella/Raoultella group</taxon>
        <taxon>Klebsiella</taxon>
    </lineage>
</organism>
<reference evidence="4 5" key="1">
    <citation type="submission" date="2017-11" db="EMBL/GenBank/DDBJ databases">
        <authorList>
            <person name="Han C.G."/>
        </authorList>
    </citation>
    <scope>NUCLEOTIDE SEQUENCE [LARGE SCALE GENOMIC DNA]</scope>
    <source>
        <strain evidence="2 4">A11</strain>
        <strain evidence="3 5">A2</strain>
    </source>
</reference>
<evidence type="ECO:0000313" key="5">
    <source>
        <dbReference type="Proteomes" id="UP000234661"/>
    </source>
</evidence>
<feature type="region of interest" description="Disordered" evidence="1">
    <location>
        <begin position="34"/>
        <end position="65"/>
    </location>
</feature>
<reference evidence="4 5" key="2">
    <citation type="submission" date="2018-01" db="EMBL/GenBank/DDBJ databases">
        <title>Genomic study of Klebsiella pneumoniae.</title>
        <authorList>
            <person name="Yang Y."/>
            <person name="Bicalho R."/>
        </authorList>
    </citation>
    <scope>NUCLEOTIDE SEQUENCE [LARGE SCALE GENOMIC DNA]</scope>
    <source>
        <strain evidence="2 4">A11</strain>
        <strain evidence="3 5">A2</strain>
    </source>
</reference>
<proteinExistence type="predicted"/>
<protein>
    <submittedName>
        <fullName evidence="3">Uncharacterized protein</fullName>
    </submittedName>
</protein>
<dbReference type="Proteomes" id="UP000234505">
    <property type="component" value="Unassembled WGS sequence"/>
</dbReference>
<gene>
    <name evidence="3" type="ORF">CWM85_21195</name>
    <name evidence="2" type="ORF">CWN50_36195</name>
</gene>
<dbReference type="EMBL" id="PIET01000732">
    <property type="protein sequence ID" value="PLM56225.1"/>
    <property type="molecule type" value="Genomic_DNA"/>
</dbReference>
<dbReference type="EMBL" id="PIDS01002295">
    <property type="protein sequence ID" value="PLL15501.1"/>
    <property type="molecule type" value="Genomic_DNA"/>
</dbReference>